<reference evidence="3 4" key="2">
    <citation type="journal article" date="2008" name="Nature">
        <title>The Phaeodactylum genome reveals the evolutionary history of diatom genomes.</title>
        <authorList>
            <person name="Bowler C."/>
            <person name="Allen A.E."/>
            <person name="Badger J.H."/>
            <person name="Grimwood J."/>
            <person name="Jabbari K."/>
            <person name="Kuo A."/>
            <person name="Maheswari U."/>
            <person name="Martens C."/>
            <person name="Maumus F."/>
            <person name="Otillar R.P."/>
            <person name="Rayko E."/>
            <person name="Salamov A."/>
            <person name="Vandepoele K."/>
            <person name="Beszteri B."/>
            <person name="Gruber A."/>
            <person name="Heijde M."/>
            <person name="Katinka M."/>
            <person name="Mock T."/>
            <person name="Valentin K."/>
            <person name="Verret F."/>
            <person name="Berges J.A."/>
            <person name="Brownlee C."/>
            <person name="Cadoret J.P."/>
            <person name="Chiovitti A."/>
            <person name="Choi C.J."/>
            <person name="Coesel S."/>
            <person name="De Martino A."/>
            <person name="Detter J.C."/>
            <person name="Durkin C."/>
            <person name="Falciatore A."/>
            <person name="Fournet J."/>
            <person name="Haruta M."/>
            <person name="Huysman M.J."/>
            <person name="Jenkins B.D."/>
            <person name="Jiroutova K."/>
            <person name="Jorgensen R.E."/>
            <person name="Joubert Y."/>
            <person name="Kaplan A."/>
            <person name="Kroger N."/>
            <person name="Kroth P.G."/>
            <person name="La Roche J."/>
            <person name="Lindquist E."/>
            <person name="Lommer M."/>
            <person name="Martin-Jezequel V."/>
            <person name="Lopez P.J."/>
            <person name="Lucas S."/>
            <person name="Mangogna M."/>
            <person name="McGinnis K."/>
            <person name="Medlin L.K."/>
            <person name="Montsant A."/>
            <person name="Oudot-Le Secq M.P."/>
            <person name="Napoli C."/>
            <person name="Obornik M."/>
            <person name="Parker M.S."/>
            <person name="Petit J.L."/>
            <person name="Porcel B.M."/>
            <person name="Poulsen N."/>
            <person name="Robison M."/>
            <person name="Rychlewski L."/>
            <person name="Rynearson T.A."/>
            <person name="Schmutz J."/>
            <person name="Shapiro H."/>
            <person name="Siaut M."/>
            <person name="Stanley M."/>
            <person name="Sussman M.R."/>
            <person name="Taylor A.R."/>
            <person name="Vardi A."/>
            <person name="von Dassow P."/>
            <person name="Vyverman W."/>
            <person name="Willis A."/>
            <person name="Wyrwicz L.S."/>
            <person name="Rokhsar D.S."/>
            <person name="Weissenbach J."/>
            <person name="Armbrust E.V."/>
            <person name="Green B.R."/>
            <person name="Van de Peer Y."/>
            <person name="Grigoriev I.V."/>
        </authorList>
    </citation>
    <scope>NUCLEOTIDE SEQUENCE [LARGE SCALE GENOMIC DNA]</scope>
    <source>
        <strain evidence="3 4">CCMP1335</strain>
    </source>
</reference>
<dbReference type="Proteomes" id="UP000001449">
    <property type="component" value="Chromosome 22"/>
</dbReference>
<dbReference type="PaxDb" id="35128-Thaps11717"/>
<dbReference type="Gene3D" id="3.90.79.10">
    <property type="entry name" value="Nucleoside Triphosphate Pyrophosphohydrolase"/>
    <property type="match status" value="1"/>
</dbReference>
<dbReference type="InParanoid" id="B8CFC5"/>
<feature type="compositionally biased region" description="Polar residues" evidence="1">
    <location>
        <begin position="215"/>
        <end position="236"/>
    </location>
</feature>
<dbReference type="HOGENOM" id="CLU_472928_0_0_1"/>
<evidence type="ECO:0000259" key="2">
    <source>
        <dbReference type="PROSITE" id="PS51462"/>
    </source>
</evidence>
<organism evidence="3 4">
    <name type="scientific">Thalassiosira pseudonana</name>
    <name type="common">Marine diatom</name>
    <name type="synonym">Cyclotella nana</name>
    <dbReference type="NCBI Taxonomy" id="35128"/>
    <lineage>
        <taxon>Eukaryota</taxon>
        <taxon>Sar</taxon>
        <taxon>Stramenopiles</taxon>
        <taxon>Ochrophyta</taxon>
        <taxon>Bacillariophyta</taxon>
        <taxon>Coscinodiscophyceae</taxon>
        <taxon>Thalassiosirophycidae</taxon>
        <taxon>Thalassiosirales</taxon>
        <taxon>Thalassiosiraceae</taxon>
        <taxon>Thalassiosira</taxon>
    </lineage>
</organism>
<proteinExistence type="predicted"/>
<dbReference type="OMA" id="GEWSAST"/>
<dbReference type="PROSITE" id="PS51462">
    <property type="entry name" value="NUDIX"/>
    <property type="match status" value="1"/>
</dbReference>
<dbReference type="EMBL" id="CM000653">
    <property type="protein sequence ID" value="EED87777.1"/>
    <property type="molecule type" value="Genomic_DNA"/>
</dbReference>
<evidence type="ECO:0000313" key="3">
    <source>
        <dbReference type="EMBL" id="EED87777.1"/>
    </source>
</evidence>
<reference evidence="3 4" key="1">
    <citation type="journal article" date="2004" name="Science">
        <title>The genome of the diatom Thalassiosira pseudonana: ecology, evolution, and metabolism.</title>
        <authorList>
            <person name="Armbrust E.V."/>
            <person name="Berges J.A."/>
            <person name="Bowler C."/>
            <person name="Green B.R."/>
            <person name="Martinez D."/>
            <person name="Putnam N.H."/>
            <person name="Zhou S."/>
            <person name="Allen A.E."/>
            <person name="Apt K.E."/>
            <person name="Bechner M."/>
            <person name="Brzezinski M.A."/>
            <person name="Chaal B.K."/>
            <person name="Chiovitti A."/>
            <person name="Davis A.K."/>
            <person name="Demarest M.S."/>
            <person name="Detter J.C."/>
            <person name="Glavina T."/>
            <person name="Goodstein D."/>
            <person name="Hadi M.Z."/>
            <person name="Hellsten U."/>
            <person name="Hildebrand M."/>
            <person name="Jenkins B.D."/>
            <person name="Jurka J."/>
            <person name="Kapitonov V.V."/>
            <person name="Kroger N."/>
            <person name="Lau W.W."/>
            <person name="Lane T.W."/>
            <person name="Larimer F.W."/>
            <person name="Lippmeier J.C."/>
            <person name="Lucas S."/>
            <person name="Medina M."/>
            <person name="Montsant A."/>
            <person name="Obornik M."/>
            <person name="Parker M.S."/>
            <person name="Palenik B."/>
            <person name="Pazour G.J."/>
            <person name="Richardson P.M."/>
            <person name="Rynearson T.A."/>
            <person name="Saito M.A."/>
            <person name="Schwartz D.C."/>
            <person name="Thamatrakoln K."/>
            <person name="Valentin K."/>
            <person name="Vardi A."/>
            <person name="Wilkerson F.P."/>
            <person name="Rokhsar D.S."/>
        </authorList>
    </citation>
    <scope>NUCLEOTIDE SEQUENCE [LARGE SCALE GENOMIC DNA]</scope>
    <source>
        <strain evidence="3 4">CCMP1335</strain>
    </source>
</reference>
<feature type="region of interest" description="Disordered" evidence="1">
    <location>
        <begin position="209"/>
        <end position="236"/>
    </location>
</feature>
<dbReference type="eggNOG" id="ENOG502RUJM">
    <property type="taxonomic scope" value="Eukaryota"/>
</dbReference>
<dbReference type="InterPro" id="IPR015797">
    <property type="entry name" value="NUDIX_hydrolase-like_dom_sf"/>
</dbReference>
<dbReference type="RefSeq" id="XP_002294997.1">
    <property type="nucleotide sequence ID" value="XM_002294961.1"/>
</dbReference>
<accession>B8CFC5</accession>
<evidence type="ECO:0000313" key="4">
    <source>
        <dbReference type="Proteomes" id="UP000001449"/>
    </source>
</evidence>
<name>B8CFC5_THAPS</name>
<dbReference type="KEGG" id="tps:THAPSDRAFT_11717"/>
<dbReference type="InterPro" id="IPR000086">
    <property type="entry name" value="NUDIX_hydrolase_dom"/>
</dbReference>
<feature type="domain" description="Nudix hydrolase" evidence="2">
    <location>
        <begin position="450"/>
        <end position="577"/>
    </location>
</feature>
<evidence type="ECO:0000256" key="1">
    <source>
        <dbReference type="SAM" id="MobiDB-lite"/>
    </source>
</evidence>
<dbReference type="GeneID" id="7443685"/>
<dbReference type="AlphaFoldDB" id="B8CFC5"/>
<dbReference type="SUPFAM" id="SSF55811">
    <property type="entry name" value="Nudix"/>
    <property type="match status" value="1"/>
</dbReference>
<feature type="compositionally biased region" description="Polar residues" evidence="1">
    <location>
        <begin position="125"/>
        <end position="147"/>
    </location>
</feature>
<feature type="compositionally biased region" description="Polar residues" evidence="1">
    <location>
        <begin position="157"/>
        <end position="169"/>
    </location>
</feature>
<gene>
    <name evidence="3" type="ORF">THAPSDRAFT_11717</name>
</gene>
<keyword evidence="4" id="KW-1185">Reference proteome</keyword>
<sequence>MLFIESLLRLQRRHHPSSTIHRSIGNWLACRDWSSVTAITRLRINSVHNPTSTSDNHITHQFNHQHFFSTKLQTVIRRISSSFTETMEGKHPHKRHPKKPQQQGATTDPNQHSKHQKDGDGANANAKSPASTPVNKNSKSNDNQKMNTKPKVKPHSKSTNAKHPSSTFNIETSNFQTNFIAQCNGAIRYKVHAPNCSCPKIRSLRQRYRDHQDGNTDLESQPQKSNVSSGEWSASTTETSMYSNHVQFDIDGGISRHFTQQLNISNSSKDDPFNNLVVVPDTKTTPAIYICNDTNSQQFRADGSACERKLALQIFGNSNASNKESSLPFKVNCAICLLTTHQRNGFVAIVSNTLEELQSTIYKARNAAIHKLQSVNKNGTHGQLHADHAHFVCAIQLSTLQSLLNAGKTRSKSQQVSLDILTQMDRGGVELPTELFAAHQPPSSVNVAMGHHLTSLLYLLRESTNSTLNNFQYIMTIGYHDEQYEWSLDLPGGKRHLGESTLEGAIREVNEECSLSLDSMDWIGSFVHQKYGGRLNASTKSTPMQGQNEGGFVSVLEPRKVKGNLSGDAFIVIAPTE</sequence>
<protein>
    <recommendedName>
        <fullName evidence="2">Nudix hydrolase domain-containing protein</fullName>
    </recommendedName>
</protein>
<feature type="region of interest" description="Disordered" evidence="1">
    <location>
        <begin position="84"/>
        <end position="169"/>
    </location>
</feature>